<comment type="caution">
    <text evidence="1">The sequence shown here is derived from an EMBL/GenBank/DDBJ whole genome shotgun (WGS) entry which is preliminary data.</text>
</comment>
<accession>A0A9D4YRN9</accession>
<dbReference type="EMBL" id="JABSTV010000364">
    <property type="protein sequence ID" value="KAH7986585.1"/>
    <property type="molecule type" value="Genomic_DNA"/>
</dbReference>
<reference evidence="1" key="2">
    <citation type="submission" date="2021-09" db="EMBL/GenBank/DDBJ databases">
        <authorList>
            <person name="Jia N."/>
            <person name="Wang J."/>
            <person name="Shi W."/>
            <person name="Du L."/>
            <person name="Sun Y."/>
            <person name="Zhan W."/>
            <person name="Jiang J."/>
            <person name="Wang Q."/>
            <person name="Zhang B."/>
            <person name="Ji P."/>
            <person name="Sakyi L.B."/>
            <person name="Cui X."/>
            <person name="Yuan T."/>
            <person name="Jiang B."/>
            <person name="Yang W."/>
            <person name="Lam T.T.-Y."/>
            <person name="Chang Q."/>
            <person name="Ding S."/>
            <person name="Wang X."/>
            <person name="Zhu J."/>
            <person name="Ruan X."/>
            <person name="Zhao L."/>
            <person name="Wei J."/>
            <person name="Que T."/>
            <person name="Du C."/>
            <person name="Cheng J."/>
            <person name="Dai P."/>
            <person name="Han X."/>
            <person name="Huang E."/>
            <person name="Gao Y."/>
            <person name="Liu J."/>
            <person name="Shao H."/>
            <person name="Ye R."/>
            <person name="Li L."/>
            <person name="Wei W."/>
            <person name="Wang X."/>
            <person name="Wang C."/>
            <person name="Huo Q."/>
            <person name="Li W."/>
            <person name="Guo W."/>
            <person name="Chen H."/>
            <person name="Chen S."/>
            <person name="Zhou L."/>
            <person name="Zhou L."/>
            <person name="Ni X."/>
            <person name="Tian J."/>
            <person name="Zhou Y."/>
            <person name="Sheng Y."/>
            <person name="Liu T."/>
            <person name="Pan Y."/>
            <person name="Xia L."/>
            <person name="Li J."/>
            <person name="Zhao F."/>
            <person name="Cao W."/>
        </authorList>
    </citation>
    <scope>NUCLEOTIDE SEQUENCE</scope>
    <source>
        <strain evidence="1">Rsan-2018</strain>
        <tissue evidence="1">Larvae</tissue>
    </source>
</reference>
<reference evidence="1" key="1">
    <citation type="journal article" date="2020" name="Cell">
        <title>Large-Scale Comparative Analyses of Tick Genomes Elucidate Their Genetic Diversity and Vector Capacities.</title>
        <authorList>
            <consortium name="Tick Genome and Microbiome Consortium (TIGMIC)"/>
            <person name="Jia N."/>
            <person name="Wang J."/>
            <person name="Shi W."/>
            <person name="Du L."/>
            <person name="Sun Y."/>
            <person name="Zhan W."/>
            <person name="Jiang J.F."/>
            <person name="Wang Q."/>
            <person name="Zhang B."/>
            <person name="Ji P."/>
            <person name="Bell-Sakyi L."/>
            <person name="Cui X.M."/>
            <person name="Yuan T.T."/>
            <person name="Jiang B.G."/>
            <person name="Yang W.F."/>
            <person name="Lam T.T."/>
            <person name="Chang Q.C."/>
            <person name="Ding S.J."/>
            <person name="Wang X.J."/>
            <person name="Zhu J.G."/>
            <person name="Ruan X.D."/>
            <person name="Zhao L."/>
            <person name="Wei J.T."/>
            <person name="Ye R.Z."/>
            <person name="Que T.C."/>
            <person name="Du C.H."/>
            <person name="Zhou Y.H."/>
            <person name="Cheng J.X."/>
            <person name="Dai P.F."/>
            <person name="Guo W.B."/>
            <person name="Han X.H."/>
            <person name="Huang E.J."/>
            <person name="Li L.F."/>
            <person name="Wei W."/>
            <person name="Gao Y.C."/>
            <person name="Liu J.Z."/>
            <person name="Shao H.Z."/>
            <person name="Wang X."/>
            <person name="Wang C.C."/>
            <person name="Yang T.C."/>
            <person name="Huo Q.B."/>
            <person name="Li W."/>
            <person name="Chen H.Y."/>
            <person name="Chen S.E."/>
            <person name="Zhou L.G."/>
            <person name="Ni X.B."/>
            <person name="Tian J.H."/>
            <person name="Sheng Y."/>
            <person name="Liu T."/>
            <person name="Pan Y.S."/>
            <person name="Xia L.Y."/>
            <person name="Li J."/>
            <person name="Zhao F."/>
            <person name="Cao W.C."/>
        </authorList>
    </citation>
    <scope>NUCLEOTIDE SEQUENCE</scope>
    <source>
        <strain evidence="1">Rsan-2018</strain>
    </source>
</reference>
<keyword evidence="2" id="KW-1185">Reference proteome</keyword>
<proteinExistence type="predicted"/>
<evidence type="ECO:0000313" key="2">
    <source>
        <dbReference type="Proteomes" id="UP000821837"/>
    </source>
</evidence>
<protein>
    <submittedName>
        <fullName evidence="1">Uncharacterized protein</fullName>
    </submittedName>
</protein>
<sequence length="104" mass="11384">MAVIRGIPRFITGGEVGNGCPLIVFSKDLLSATAIAVYTSPPPMSTAARVREAEGSPLLPQHAQLPWVNKTLRNHRLSLEYPAMTKPEHVALEERRPMAEKINA</sequence>
<dbReference type="AlphaFoldDB" id="A0A9D4YRN9"/>
<evidence type="ECO:0000313" key="1">
    <source>
        <dbReference type="EMBL" id="KAH7986585.1"/>
    </source>
</evidence>
<organism evidence="1 2">
    <name type="scientific">Rhipicephalus sanguineus</name>
    <name type="common">Brown dog tick</name>
    <name type="synonym">Ixodes sanguineus</name>
    <dbReference type="NCBI Taxonomy" id="34632"/>
    <lineage>
        <taxon>Eukaryota</taxon>
        <taxon>Metazoa</taxon>
        <taxon>Ecdysozoa</taxon>
        <taxon>Arthropoda</taxon>
        <taxon>Chelicerata</taxon>
        <taxon>Arachnida</taxon>
        <taxon>Acari</taxon>
        <taxon>Parasitiformes</taxon>
        <taxon>Ixodida</taxon>
        <taxon>Ixodoidea</taxon>
        <taxon>Ixodidae</taxon>
        <taxon>Rhipicephalinae</taxon>
        <taxon>Rhipicephalus</taxon>
        <taxon>Rhipicephalus</taxon>
    </lineage>
</organism>
<gene>
    <name evidence="1" type="ORF">HPB52_024855</name>
</gene>
<dbReference type="Proteomes" id="UP000821837">
    <property type="component" value="Unassembled WGS sequence"/>
</dbReference>
<name>A0A9D4YRN9_RHISA</name>
<dbReference type="VEuPathDB" id="VectorBase:RSAN_049799"/>